<evidence type="ECO:0000313" key="2">
    <source>
        <dbReference type="Proteomes" id="UP001519460"/>
    </source>
</evidence>
<sequence length="240" mass="25745">MRVRHHRAAASWVLKAKPLVEAKSAVGRLPPSTPSTDASKCKTEALALSRTFTLHTPKTHDIGNHTETILQSKPLYRRAGSNAAIQSKVWLLLLAKAFVGVPCPGTDKTLQSHKVTTCVPLCQSLAINSIGTYAHKAELLVLQGYTELLEISQKISMVTSRTRHGSILGKEHLCTDTSSQPLGSCIHSYTAIMNEEVNTANNVAATVGYIIVSDALEGEGRLDTVPVRRRALSGVVGTSG</sequence>
<reference evidence="1 2" key="1">
    <citation type="journal article" date="2023" name="Sci. Data">
        <title>Genome assembly of the Korean intertidal mud-creeper Batillaria attramentaria.</title>
        <authorList>
            <person name="Patra A.K."/>
            <person name="Ho P.T."/>
            <person name="Jun S."/>
            <person name="Lee S.J."/>
            <person name="Kim Y."/>
            <person name="Won Y.J."/>
        </authorList>
    </citation>
    <scope>NUCLEOTIDE SEQUENCE [LARGE SCALE GENOMIC DNA]</scope>
    <source>
        <strain evidence="1">Wonlab-2016</strain>
    </source>
</reference>
<dbReference type="EMBL" id="JACVVK020000237">
    <property type="protein sequence ID" value="KAK7482876.1"/>
    <property type="molecule type" value="Genomic_DNA"/>
</dbReference>
<comment type="caution">
    <text evidence="1">The sequence shown here is derived from an EMBL/GenBank/DDBJ whole genome shotgun (WGS) entry which is preliminary data.</text>
</comment>
<evidence type="ECO:0000313" key="1">
    <source>
        <dbReference type="EMBL" id="KAK7482876.1"/>
    </source>
</evidence>
<gene>
    <name evidence="1" type="ORF">BaRGS_00025909</name>
</gene>
<protein>
    <submittedName>
        <fullName evidence="1">Uncharacterized protein</fullName>
    </submittedName>
</protein>
<dbReference type="Proteomes" id="UP001519460">
    <property type="component" value="Unassembled WGS sequence"/>
</dbReference>
<keyword evidence="2" id="KW-1185">Reference proteome</keyword>
<name>A0ABD0K7A6_9CAEN</name>
<proteinExistence type="predicted"/>
<organism evidence="1 2">
    <name type="scientific">Batillaria attramentaria</name>
    <dbReference type="NCBI Taxonomy" id="370345"/>
    <lineage>
        <taxon>Eukaryota</taxon>
        <taxon>Metazoa</taxon>
        <taxon>Spiralia</taxon>
        <taxon>Lophotrochozoa</taxon>
        <taxon>Mollusca</taxon>
        <taxon>Gastropoda</taxon>
        <taxon>Caenogastropoda</taxon>
        <taxon>Sorbeoconcha</taxon>
        <taxon>Cerithioidea</taxon>
        <taxon>Batillariidae</taxon>
        <taxon>Batillaria</taxon>
    </lineage>
</organism>
<dbReference type="AlphaFoldDB" id="A0ABD0K7A6"/>
<accession>A0ABD0K7A6</accession>